<dbReference type="InterPro" id="IPR009858">
    <property type="entry name" value="DUF1415"/>
</dbReference>
<proteinExistence type="predicted"/>
<keyword evidence="2" id="KW-1185">Reference proteome</keyword>
<dbReference type="KEGG" id="bsan:CHH28_04765"/>
<reference evidence="1 2" key="1">
    <citation type="submission" date="2017-07" db="EMBL/GenBank/DDBJ databases">
        <title>Annotated genome sequence of Bacterioplanes sanyensis isolated from Red Sea.</title>
        <authorList>
            <person name="Rehman Z.U."/>
        </authorList>
    </citation>
    <scope>NUCLEOTIDE SEQUENCE [LARGE SCALE GENOMIC DNA]</scope>
    <source>
        <strain evidence="1 2">NV9</strain>
    </source>
</reference>
<gene>
    <name evidence="1" type="ORF">CHH28_04765</name>
</gene>
<name>A0A222FHT1_9GAMM</name>
<organism evidence="1 2">
    <name type="scientific">Bacterioplanes sanyensis</name>
    <dbReference type="NCBI Taxonomy" id="1249553"/>
    <lineage>
        <taxon>Bacteria</taxon>
        <taxon>Pseudomonadati</taxon>
        <taxon>Pseudomonadota</taxon>
        <taxon>Gammaproteobacteria</taxon>
        <taxon>Oceanospirillales</taxon>
        <taxon>Oceanospirillaceae</taxon>
        <taxon>Bacterioplanes</taxon>
    </lineage>
</organism>
<dbReference type="EMBL" id="CP022530">
    <property type="protein sequence ID" value="ASP38034.1"/>
    <property type="molecule type" value="Genomic_DNA"/>
</dbReference>
<dbReference type="Proteomes" id="UP000202440">
    <property type="component" value="Chromosome"/>
</dbReference>
<evidence type="ECO:0000313" key="1">
    <source>
        <dbReference type="EMBL" id="ASP38034.1"/>
    </source>
</evidence>
<accession>A0A222FHT1</accession>
<dbReference type="AlphaFoldDB" id="A0A222FHT1"/>
<dbReference type="Pfam" id="PF07209">
    <property type="entry name" value="DUF1415"/>
    <property type="match status" value="1"/>
</dbReference>
<evidence type="ECO:0008006" key="3">
    <source>
        <dbReference type="Google" id="ProtNLM"/>
    </source>
</evidence>
<protein>
    <recommendedName>
        <fullName evidence="3">DUF1415 domain-containing protein</fullName>
    </recommendedName>
</protein>
<evidence type="ECO:0000313" key="2">
    <source>
        <dbReference type="Proteomes" id="UP000202440"/>
    </source>
</evidence>
<sequence>MSASDPQLLTREWVQQLVIGEGLCPFAAPVFEQLRIDVCAATKLTDITHALVTLLREAAATSPQQLPTALFVVPNALHDFYTYLDWVDVCDQLLVDQGLEGEWQLATFHPRYQFAEEDMDDWSNYSNRSPFPMLHLIREADIEAALADVSHPERIPERNKKHLRRLGREGLLQAAPALAKSGLL</sequence>